<protein>
    <recommendedName>
        <fullName evidence="8">Peptidase M3A/M3B catalytic domain-containing protein</fullName>
    </recommendedName>
</protein>
<dbReference type="CDD" id="cd06455">
    <property type="entry name" value="M3A_TOP"/>
    <property type="match status" value="1"/>
</dbReference>
<organism evidence="9 10">
    <name type="scientific">Fusarium torreyae</name>
    <dbReference type="NCBI Taxonomy" id="1237075"/>
    <lineage>
        <taxon>Eukaryota</taxon>
        <taxon>Fungi</taxon>
        <taxon>Dikarya</taxon>
        <taxon>Ascomycota</taxon>
        <taxon>Pezizomycotina</taxon>
        <taxon>Sordariomycetes</taxon>
        <taxon>Hypocreomycetidae</taxon>
        <taxon>Hypocreales</taxon>
        <taxon>Nectriaceae</taxon>
        <taxon>Fusarium</taxon>
    </lineage>
</organism>
<dbReference type="InterPro" id="IPR001567">
    <property type="entry name" value="Pept_M3A_M3B_dom"/>
</dbReference>
<keyword evidence="10" id="KW-1185">Reference proteome</keyword>
<evidence type="ECO:0000256" key="5">
    <source>
        <dbReference type="ARBA" id="ARBA00022833"/>
    </source>
</evidence>
<reference evidence="9" key="1">
    <citation type="submission" date="2022-09" db="EMBL/GenBank/DDBJ databases">
        <title>Fusarium specimens isolated from Avocado Roots.</title>
        <authorList>
            <person name="Stajich J."/>
            <person name="Roper C."/>
            <person name="Heimlech-Rivalta G."/>
        </authorList>
    </citation>
    <scope>NUCLEOTIDE SEQUENCE</scope>
    <source>
        <strain evidence="9">CF00136</strain>
    </source>
</reference>
<dbReference type="InterPro" id="IPR024080">
    <property type="entry name" value="Neurolysin/TOP_N"/>
</dbReference>
<dbReference type="Gene3D" id="1.10.1370.10">
    <property type="entry name" value="Neurolysin, domain 3"/>
    <property type="match status" value="1"/>
</dbReference>
<dbReference type="OrthoDB" id="534666at2759"/>
<dbReference type="Proteomes" id="UP001152049">
    <property type="component" value="Unassembled WGS sequence"/>
</dbReference>
<comment type="similarity">
    <text evidence="1 7">Belongs to the peptidase M3 family.</text>
</comment>
<evidence type="ECO:0000313" key="10">
    <source>
        <dbReference type="Proteomes" id="UP001152049"/>
    </source>
</evidence>
<evidence type="ECO:0000256" key="7">
    <source>
        <dbReference type="RuleBase" id="RU003435"/>
    </source>
</evidence>
<dbReference type="AlphaFoldDB" id="A0A9W8S8R8"/>
<dbReference type="PANTHER" id="PTHR11804:SF84">
    <property type="entry name" value="SACCHAROLYSIN"/>
    <property type="match status" value="1"/>
</dbReference>
<dbReference type="InterPro" id="IPR024077">
    <property type="entry name" value="Neurolysin/TOP_dom2"/>
</dbReference>
<keyword evidence="2 7" id="KW-0645">Protease</keyword>
<gene>
    <name evidence="9" type="ORF">NW762_004112</name>
</gene>
<keyword evidence="4 7" id="KW-0378">Hydrolase</keyword>
<dbReference type="GO" id="GO:0006518">
    <property type="term" value="P:peptide metabolic process"/>
    <property type="evidence" value="ECO:0007669"/>
    <property type="project" value="TreeGrafter"/>
</dbReference>
<evidence type="ECO:0000256" key="1">
    <source>
        <dbReference type="ARBA" id="ARBA00006040"/>
    </source>
</evidence>
<dbReference type="Gene3D" id="3.40.390.10">
    <property type="entry name" value="Collagenase (Catalytic Domain)"/>
    <property type="match status" value="1"/>
</dbReference>
<evidence type="ECO:0000256" key="6">
    <source>
        <dbReference type="ARBA" id="ARBA00023049"/>
    </source>
</evidence>
<dbReference type="EMBL" id="JAOQAZ010000005">
    <property type="protein sequence ID" value="KAJ4266132.1"/>
    <property type="molecule type" value="Genomic_DNA"/>
</dbReference>
<name>A0A9W8S8R8_9HYPO</name>
<dbReference type="GO" id="GO:0046872">
    <property type="term" value="F:metal ion binding"/>
    <property type="evidence" value="ECO:0007669"/>
    <property type="project" value="UniProtKB-UniRule"/>
</dbReference>
<evidence type="ECO:0000256" key="2">
    <source>
        <dbReference type="ARBA" id="ARBA00022670"/>
    </source>
</evidence>
<sequence length="701" mass="79390">MSSPKIPPQPPPSFTTTPSAILAQTTSLISSTTALEDNLVSSLTPSTATFSSLLTPILHDDHAVSKATLIIRLFSSVSEDKDLRDASRTAEEMLLKANAAGLMRRDIAALVKAVYEKHQRGEEALNDEDTYTLFKTHRAYQNTGAGIEDEELREKYMTAVQERNEVLVAARRTISESDEGIFFTRDQLAGVPSSILDAMKPNDSGTHLRATFKKGHLISIMKHATNPRTRKTYHIAKESRFPENVGRLERAVELRNSIARMLDFKTHAELKMEDKMAKSVESVITMLNKLRTELKPLADEEMRTLFEIKKAYIQEHGTDEEEDDVKRLNAWDWAFYARILEKERYSVDSLLISEYFELNHSLKGMLQIFEELFGMVFIPTDAPTWQKDVTVYEAWNSEDQGGEFLGYLYLDLYAREGKYAGAHSSLIQPGFITSDNKRHYPSSSLITSLLYTPSRPTLLLHSELKTMFHELGHAIHKLVTHTHHQHGCARDFVEIPSILLENWIWVPSVLRRLGKHYSYLSDEYLDFWKTQEAAHRPGETLPEKLALDLARTKHVNGAHAMLHQVFLALFDLTIHNADEGHPVDTTKLWNESKSEIMGLGRVDSIGQASFAHPFRAYDAAYFTYALSKVYATDLWVSHFKADPMDKAIGLRYRQLVLQPGGSQPELKSLSNFLGREPNDKAYYSEVTSTPGSESIHKSAVL</sequence>
<evidence type="ECO:0000313" key="9">
    <source>
        <dbReference type="EMBL" id="KAJ4266132.1"/>
    </source>
</evidence>
<dbReference type="InterPro" id="IPR024079">
    <property type="entry name" value="MetalloPept_cat_dom_sf"/>
</dbReference>
<evidence type="ECO:0000256" key="3">
    <source>
        <dbReference type="ARBA" id="ARBA00022723"/>
    </source>
</evidence>
<feature type="domain" description="Peptidase M3A/M3B catalytic" evidence="8">
    <location>
        <begin position="220"/>
        <end position="685"/>
    </location>
</feature>
<evidence type="ECO:0000259" key="8">
    <source>
        <dbReference type="Pfam" id="PF01432"/>
    </source>
</evidence>
<accession>A0A9W8S8R8</accession>
<keyword evidence="6 7" id="KW-0482">Metalloprotease</keyword>
<dbReference type="InterPro" id="IPR045090">
    <property type="entry name" value="Pept_M3A_M3B"/>
</dbReference>
<dbReference type="SUPFAM" id="SSF55486">
    <property type="entry name" value="Metalloproteases ('zincins'), catalytic domain"/>
    <property type="match status" value="1"/>
</dbReference>
<dbReference type="GO" id="GO:0004222">
    <property type="term" value="F:metalloendopeptidase activity"/>
    <property type="evidence" value="ECO:0007669"/>
    <property type="project" value="InterPro"/>
</dbReference>
<comment type="cofactor">
    <cofactor evidence="7">
        <name>Zn(2+)</name>
        <dbReference type="ChEBI" id="CHEBI:29105"/>
    </cofactor>
    <text evidence="7">Binds 1 zinc ion.</text>
</comment>
<dbReference type="Gene3D" id="1.20.1050.40">
    <property type="entry name" value="Endopeptidase. Chain P, domain 1"/>
    <property type="match status" value="1"/>
</dbReference>
<proteinExistence type="inferred from homology"/>
<comment type="caution">
    <text evidence="9">The sequence shown here is derived from an EMBL/GenBank/DDBJ whole genome shotgun (WGS) entry which is preliminary data.</text>
</comment>
<evidence type="ECO:0000256" key="4">
    <source>
        <dbReference type="ARBA" id="ARBA00022801"/>
    </source>
</evidence>
<dbReference type="GO" id="GO:0006508">
    <property type="term" value="P:proteolysis"/>
    <property type="evidence" value="ECO:0007669"/>
    <property type="project" value="UniProtKB-KW"/>
</dbReference>
<keyword evidence="5 7" id="KW-0862">Zinc</keyword>
<keyword evidence="3 7" id="KW-0479">Metal-binding</keyword>
<dbReference type="Pfam" id="PF01432">
    <property type="entry name" value="Peptidase_M3"/>
    <property type="match status" value="1"/>
</dbReference>
<dbReference type="GO" id="GO:0005758">
    <property type="term" value="C:mitochondrial intermembrane space"/>
    <property type="evidence" value="ECO:0007669"/>
    <property type="project" value="TreeGrafter"/>
</dbReference>
<dbReference type="PANTHER" id="PTHR11804">
    <property type="entry name" value="PROTEASE M3 THIMET OLIGOPEPTIDASE-RELATED"/>
    <property type="match status" value="1"/>
</dbReference>